<gene>
    <name evidence="5" type="ORF">Dpo_7c00170</name>
</gene>
<dbReference type="Proteomes" id="UP000014216">
    <property type="component" value="Unassembled WGS sequence"/>
</dbReference>
<comment type="similarity">
    <text evidence="1">Belongs to the bacterial solute-binding protein 1 family.</text>
</comment>
<protein>
    <submittedName>
        <fullName evidence="5">FbpA binding protein component of ABC iron transporter</fullName>
    </submittedName>
</protein>
<keyword evidence="3" id="KW-0479">Metal-binding</keyword>
<dbReference type="Gene3D" id="3.40.190.10">
    <property type="entry name" value="Periplasmic binding protein-like II"/>
    <property type="match status" value="2"/>
</dbReference>
<keyword evidence="6" id="KW-1185">Reference proteome</keyword>
<evidence type="ECO:0000313" key="6">
    <source>
        <dbReference type="Proteomes" id="UP000014216"/>
    </source>
</evidence>
<dbReference type="GO" id="GO:0030288">
    <property type="term" value="C:outer membrane-bounded periplasmic space"/>
    <property type="evidence" value="ECO:0007669"/>
    <property type="project" value="TreeGrafter"/>
</dbReference>
<keyword evidence="3" id="KW-0408">Iron</keyword>
<reference evidence="5 6" key="1">
    <citation type="journal article" date="2013" name="Genome Announc.">
        <title>Draft Genome Sequence of Desulfotignum phosphitoxidans DSM 13687 Strain FiPS-3.</title>
        <authorList>
            <person name="Poehlein A."/>
            <person name="Daniel R."/>
            <person name="Simeonova D.D."/>
        </authorList>
    </citation>
    <scope>NUCLEOTIDE SEQUENCE [LARGE SCALE GENOMIC DNA]</scope>
    <source>
        <strain evidence="5 6">DSM 13687</strain>
    </source>
</reference>
<sequence length="333" mass="37225">MTKIVTALLFLFIFFSGQAVAAPDELVVYSARKEHLVKDLFEKYEKEQGIKITYITGKAPVMLQRILSEKENTAADILLTVDAGNLWHAAQKEILVPVTSPVLDRNIPDHYKDPDNRWFGLSVRARTIVYNTDRVKKEDLSTYEALAGEDWKGRLLLRTSKKVYNQSLVAMLIATLGEDRTRSIVSGWVSNLAAPPYSSDTKVLEAIAAGQGDAAIVNTYYYGRLMKQNPDLPLGIFWADQSDNGVHVNVSGAGIVKYSKKIDQAVRFLEWLSEKDAQKIFADANMEYPVNQTVLPHADVRKWGAFKPSTANLARAGELQARAVKLMDIEGYK</sequence>
<dbReference type="PANTHER" id="PTHR30006">
    <property type="entry name" value="THIAMINE-BINDING PERIPLASMIC PROTEIN-RELATED"/>
    <property type="match status" value="1"/>
</dbReference>
<dbReference type="EMBL" id="APJX01000007">
    <property type="protein sequence ID" value="EMS78547.1"/>
    <property type="molecule type" value="Genomic_DNA"/>
</dbReference>
<dbReference type="OrthoDB" id="9769567at2"/>
<evidence type="ECO:0000256" key="2">
    <source>
        <dbReference type="ARBA" id="ARBA00022729"/>
    </source>
</evidence>
<dbReference type="Pfam" id="PF13343">
    <property type="entry name" value="SBP_bac_6"/>
    <property type="match status" value="1"/>
</dbReference>
<feature type="signal peptide" evidence="4">
    <location>
        <begin position="1"/>
        <end position="21"/>
    </location>
</feature>
<feature type="binding site" evidence="3">
    <location>
        <position position="220"/>
    </location>
    <ligand>
        <name>Fe cation</name>
        <dbReference type="ChEBI" id="CHEBI:24875"/>
    </ligand>
</feature>
<evidence type="ECO:0000256" key="3">
    <source>
        <dbReference type="PIRSR" id="PIRSR002825-1"/>
    </source>
</evidence>
<organism evidence="5 6">
    <name type="scientific">Desulfotignum phosphitoxidans DSM 13687</name>
    <dbReference type="NCBI Taxonomy" id="1286635"/>
    <lineage>
        <taxon>Bacteria</taxon>
        <taxon>Pseudomonadati</taxon>
        <taxon>Thermodesulfobacteriota</taxon>
        <taxon>Desulfobacteria</taxon>
        <taxon>Desulfobacterales</taxon>
        <taxon>Desulfobacteraceae</taxon>
        <taxon>Desulfotignum</taxon>
    </lineage>
</organism>
<proteinExistence type="inferred from homology"/>
<dbReference type="AlphaFoldDB" id="S0G2Z9"/>
<dbReference type="SUPFAM" id="SSF53850">
    <property type="entry name" value="Periplasmic binding protein-like II"/>
    <property type="match status" value="1"/>
</dbReference>
<comment type="caution">
    <text evidence="5">The sequence shown here is derived from an EMBL/GenBank/DDBJ whole genome shotgun (WGS) entry which is preliminary data.</text>
</comment>
<dbReference type="PANTHER" id="PTHR30006:SF15">
    <property type="entry name" value="IRON-UTILIZATION PERIPLASMIC PROTEIN"/>
    <property type="match status" value="1"/>
</dbReference>
<evidence type="ECO:0000256" key="4">
    <source>
        <dbReference type="SAM" id="SignalP"/>
    </source>
</evidence>
<keyword evidence="2 4" id="KW-0732">Signal</keyword>
<accession>S0G2Z9</accession>
<dbReference type="PATRIC" id="fig|1286635.3.peg.3187"/>
<dbReference type="RefSeq" id="WP_006966971.1">
    <property type="nucleotide sequence ID" value="NZ_APJX01000007.1"/>
</dbReference>
<feature type="chain" id="PRO_5004487035" evidence="4">
    <location>
        <begin position="22"/>
        <end position="333"/>
    </location>
</feature>
<name>S0G2Z9_9BACT</name>
<dbReference type="InterPro" id="IPR026045">
    <property type="entry name" value="Ferric-bd"/>
</dbReference>
<evidence type="ECO:0000256" key="1">
    <source>
        <dbReference type="ARBA" id="ARBA00008520"/>
    </source>
</evidence>
<feature type="binding site" evidence="3">
    <location>
        <position position="221"/>
    </location>
    <ligand>
        <name>Fe cation</name>
        <dbReference type="ChEBI" id="CHEBI:24875"/>
    </ligand>
</feature>
<dbReference type="PIRSF" id="PIRSF002825">
    <property type="entry name" value="CfbpA"/>
    <property type="match status" value="1"/>
</dbReference>
<dbReference type="GO" id="GO:0046872">
    <property type="term" value="F:metal ion binding"/>
    <property type="evidence" value="ECO:0007669"/>
    <property type="project" value="UniProtKB-KW"/>
</dbReference>
<evidence type="ECO:0000313" key="5">
    <source>
        <dbReference type="EMBL" id="EMS78547.1"/>
    </source>
</evidence>